<evidence type="ECO:0000256" key="1">
    <source>
        <dbReference type="ARBA" id="ARBA00001946"/>
    </source>
</evidence>
<dbReference type="InterPro" id="IPR036412">
    <property type="entry name" value="HAD-like_sf"/>
</dbReference>
<keyword evidence="3" id="KW-0479">Metal-binding</keyword>
<name>A0A7K1S452_9BACT</name>
<dbReference type="SFLD" id="SFLDS00003">
    <property type="entry name" value="Haloacid_Dehalogenase"/>
    <property type="match status" value="1"/>
</dbReference>
<gene>
    <name evidence="6" type="ORF">GO755_01000</name>
</gene>
<dbReference type="InterPro" id="IPR006439">
    <property type="entry name" value="HAD-SF_hydro_IA"/>
</dbReference>
<evidence type="ECO:0000313" key="7">
    <source>
        <dbReference type="Proteomes" id="UP000436006"/>
    </source>
</evidence>
<dbReference type="SUPFAM" id="SSF56784">
    <property type="entry name" value="HAD-like"/>
    <property type="match status" value="1"/>
</dbReference>
<dbReference type="GO" id="GO:0046872">
    <property type="term" value="F:metal ion binding"/>
    <property type="evidence" value="ECO:0007669"/>
    <property type="project" value="UniProtKB-KW"/>
</dbReference>
<comment type="caution">
    <text evidence="6">The sequence shown here is derived from an EMBL/GenBank/DDBJ whole genome shotgun (WGS) entry which is preliminary data.</text>
</comment>
<proteinExistence type="inferred from homology"/>
<dbReference type="InterPro" id="IPR041492">
    <property type="entry name" value="HAD_2"/>
</dbReference>
<dbReference type="Gene3D" id="3.40.50.1000">
    <property type="entry name" value="HAD superfamily/HAD-like"/>
    <property type="match status" value="1"/>
</dbReference>
<dbReference type="GO" id="GO:0016787">
    <property type="term" value="F:hydrolase activity"/>
    <property type="evidence" value="ECO:0007669"/>
    <property type="project" value="UniProtKB-KW"/>
</dbReference>
<comment type="cofactor">
    <cofactor evidence="1">
        <name>Mg(2+)</name>
        <dbReference type="ChEBI" id="CHEBI:18420"/>
    </cofactor>
</comment>
<sequence>MPDASSALSWAALFDMDGVLIDNTDFHVNAWLQFAQHHNRPLTKDQYVENINGRVSADSMAYVFQRPISPGELIVLTEEKEAIYRELYRPHLQPAPGLLDFLGALKAQGVKLAVGTSAPESNVRFTLDGLPLRPYFDAIVDSSMIHKGKPDPEIYLTAAARVGVEAARCVVFEDAFAGIEAGIRAGMKVIALATTHTRNELVDTGASLIVDDFTQLTVEAVSALIQPV</sequence>
<keyword evidence="7" id="KW-1185">Reference proteome</keyword>
<dbReference type="PANTHER" id="PTHR46193">
    <property type="entry name" value="6-PHOSPHOGLUCONATE PHOSPHATASE"/>
    <property type="match status" value="1"/>
</dbReference>
<evidence type="ECO:0000256" key="2">
    <source>
        <dbReference type="ARBA" id="ARBA00006171"/>
    </source>
</evidence>
<evidence type="ECO:0000256" key="3">
    <source>
        <dbReference type="ARBA" id="ARBA00022723"/>
    </source>
</evidence>
<evidence type="ECO:0000313" key="6">
    <source>
        <dbReference type="EMBL" id="MVM28589.1"/>
    </source>
</evidence>
<comment type="similarity">
    <text evidence="2">Belongs to the HAD-like hydrolase superfamily. CbbY/CbbZ/Gph/YieH family.</text>
</comment>
<dbReference type="PRINTS" id="PR00413">
    <property type="entry name" value="HADHALOGNASE"/>
</dbReference>
<keyword evidence="6" id="KW-0378">Hydrolase</keyword>
<dbReference type="InterPro" id="IPR023214">
    <property type="entry name" value="HAD_sf"/>
</dbReference>
<dbReference type="AlphaFoldDB" id="A0A7K1S452"/>
<evidence type="ECO:0000256" key="4">
    <source>
        <dbReference type="ARBA" id="ARBA00022842"/>
    </source>
</evidence>
<accession>A0A7K1S452</accession>
<dbReference type="SFLD" id="SFLDG01129">
    <property type="entry name" value="C1.5:_HAD__Beta-PGM__Phosphata"/>
    <property type="match status" value="1"/>
</dbReference>
<dbReference type="EMBL" id="WPIN01000001">
    <property type="protein sequence ID" value="MVM28589.1"/>
    <property type="molecule type" value="Genomic_DNA"/>
</dbReference>
<dbReference type="Gene3D" id="1.10.150.240">
    <property type="entry name" value="Putative phosphatase, domain 2"/>
    <property type="match status" value="1"/>
</dbReference>
<evidence type="ECO:0000256" key="5">
    <source>
        <dbReference type="ARBA" id="ARBA00023277"/>
    </source>
</evidence>
<keyword evidence="5" id="KW-0119">Carbohydrate metabolism</keyword>
<dbReference type="Pfam" id="PF13419">
    <property type="entry name" value="HAD_2"/>
    <property type="match status" value="1"/>
</dbReference>
<reference evidence="6 7" key="1">
    <citation type="submission" date="2019-12" db="EMBL/GenBank/DDBJ databases">
        <title>Spirosoma sp. HMF4905 genome sequencing and assembly.</title>
        <authorList>
            <person name="Kang H."/>
            <person name="Cha I."/>
            <person name="Kim H."/>
            <person name="Joh K."/>
        </authorList>
    </citation>
    <scope>NUCLEOTIDE SEQUENCE [LARGE SCALE GENOMIC DNA]</scope>
    <source>
        <strain evidence="6 7">HMF4905</strain>
    </source>
</reference>
<keyword evidence="4" id="KW-0460">Magnesium</keyword>
<dbReference type="NCBIfam" id="TIGR01509">
    <property type="entry name" value="HAD-SF-IA-v3"/>
    <property type="match status" value="1"/>
</dbReference>
<dbReference type="InterPro" id="IPR023198">
    <property type="entry name" value="PGP-like_dom2"/>
</dbReference>
<organism evidence="6 7">
    <name type="scientific">Spirosoma arboris</name>
    <dbReference type="NCBI Taxonomy" id="2682092"/>
    <lineage>
        <taxon>Bacteria</taxon>
        <taxon>Pseudomonadati</taxon>
        <taxon>Bacteroidota</taxon>
        <taxon>Cytophagia</taxon>
        <taxon>Cytophagales</taxon>
        <taxon>Cytophagaceae</taxon>
        <taxon>Spirosoma</taxon>
    </lineage>
</organism>
<dbReference type="Proteomes" id="UP000436006">
    <property type="component" value="Unassembled WGS sequence"/>
</dbReference>
<dbReference type="InterPro" id="IPR051600">
    <property type="entry name" value="Beta-PGM-like"/>
</dbReference>
<dbReference type="SFLD" id="SFLDG01135">
    <property type="entry name" value="C1.5.6:_HAD__Beta-PGM__Phospha"/>
    <property type="match status" value="1"/>
</dbReference>
<dbReference type="RefSeq" id="WP_157582705.1">
    <property type="nucleotide sequence ID" value="NZ_WPIN01000001.1"/>
</dbReference>
<dbReference type="PANTHER" id="PTHR46193:SF18">
    <property type="entry name" value="HEXITOL PHOSPHATASE B"/>
    <property type="match status" value="1"/>
</dbReference>
<protein>
    <submittedName>
        <fullName evidence="6">HAD-IA family hydrolase</fullName>
    </submittedName>
</protein>